<dbReference type="AlphaFoldDB" id="A0A1W1UH34"/>
<dbReference type="SUPFAM" id="SSF116734">
    <property type="entry name" value="DNA methylase specificity domain"/>
    <property type="match status" value="2"/>
</dbReference>
<comment type="similarity">
    <text evidence="1">Belongs to the type-I restriction system S methylase family.</text>
</comment>
<dbReference type="PANTHER" id="PTHR30408">
    <property type="entry name" value="TYPE-1 RESTRICTION ENZYME ECOKI SPECIFICITY PROTEIN"/>
    <property type="match status" value="1"/>
</dbReference>
<feature type="coiled-coil region" evidence="4">
    <location>
        <begin position="160"/>
        <end position="187"/>
    </location>
</feature>
<dbReference type="InterPro" id="IPR000055">
    <property type="entry name" value="Restrct_endonuc_typeI_TRD"/>
</dbReference>
<feature type="domain" description="Type I restriction modification DNA specificity" evidence="5">
    <location>
        <begin position="19"/>
        <end position="176"/>
    </location>
</feature>
<sequence>MNAKNNAVPKLRFPGFTDAWEQRKLGDLLQYEQPTNYLVESTDYGDSFKTPVLTAGKSFILGYTSELSGIKQASKLDPIIIFDDFTTSSHYVDFPFKIKSSAIKLLSLKERDDNYNFIFNILKNINYIPQSHERHWISKFSDFKVAIPISAEQTAIGNFFKQLDEAIASHQRKYERMKELKQSMLQKMFPRDGEAFPELRFPNFTDAWEQRKLNQISSKVTQKNTDGVYIETFTNSAEFGIVSQRDFFDKDISNSSNLNGYYVVKHNDFVYNPRISNSAPVGPIKRNKLGRTGVMSPLYYVFRTDGIVHEFLETYFSSNHWHRFMEENGDTGARADRFAIKDKLFAQMPIPFPNHEEQNAIGNFFKQLDEAIASHQRKLEHMQTLKKGLLQQMFV</sequence>
<dbReference type="STRING" id="1122938.SAMN05660772_00535"/>
<dbReference type="Proteomes" id="UP000192408">
    <property type="component" value="Unassembled WGS sequence"/>
</dbReference>
<dbReference type="CDD" id="cd17274">
    <property type="entry name" value="RMtype1_S_Eco540ANI-TRD1-CR1_like"/>
    <property type="match status" value="1"/>
</dbReference>
<evidence type="ECO:0000256" key="2">
    <source>
        <dbReference type="ARBA" id="ARBA00022747"/>
    </source>
</evidence>
<protein>
    <submittedName>
        <fullName evidence="6">Type I restriction enzyme, S subunit</fullName>
    </submittedName>
</protein>
<keyword evidence="4" id="KW-0175">Coiled coil</keyword>
<dbReference type="EMBL" id="FWWV01000002">
    <property type="protein sequence ID" value="SMB80084.1"/>
    <property type="molecule type" value="Genomic_DNA"/>
</dbReference>
<evidence type="ECO:0000256" key="1">
    <source>
        <dbReference type="ARBA" id="ARBA00010923"/>
    </source>
</evidence>
<keyword evidence="2" id="KW-0680">Restriction system</keyword>
<evidence type="ECO:0000313" key="6">
    <source>
        <dbReference type="EMBL" id="SMB80084.1"/>
    </source>
</evidence>
<dbReference type="RefSeq" id="WP_084255865.1">
    <property type="nucleotide sequence ID" value="NZ_FWWV01000002.1"/>
</dbReference>
<dbReference type="Pfam" id="PF01420">
    <property type="entry name" value="Methylase_S"/>
    <property type="match status" value="1"/>
</dbReference>
<name>A0A1W1UH34_9PAST</name>
<reference evidence="7" key="1">
    <citation type="submission" date="2017-04" db="EMBL/GenBank/DDBJ databases">
        <authorList>
            <person name="Varghese N."/>
            <person name="Submissions S."/>
        </authorList>
    </citation>
    <scope>NUCLEOTIDE SEQUENCE [LARGE SCALE GENOMIC DNA]</scope>
    <source>
        <strain evidence="7">DSM 23072</strain>
    </source>
</reference>
<proteinExistence type="inferred from homology"/>
<accession>A0A1W1UH34</accession>
<keyword evidence="7" id="KW-1185">Reference proteome</keyword>
<dbReference type="InterPro" id="IPR052021">
    <property type="entry name" value="Type-I_RS_S_subunit"/>
</dbReference>
<dbReference type="GO" id="GO:0009307">
    <property type="term" value="P:DNA restriction-modification system"/>
    <property type="evidence" value="ECO:0007669"/>
    <property type="project" value="UniProtKB-KW"/>
</dbReference>
<evidence type="ECO:0000256" key="3">
    <source>
        <dbReference type="ARBA" id="ARBA00023125"/>
    </source>
</evidence>
<dbReference type="GO" id="GO:0003677">
    <property type="term" value="F:DNA binding"/>
    <property type="evidence" value="ECO:0007669"/>
    <property type="project" value="UniProtKB-KW"/>
</dbReference>
<organism evidence="6 7">
    <name type="scientific">Pasteurella testudinis DSM 23072</name>
    <dbReference type="NCBI Taxonomy" id="1122938"/>
    <lineage>
        <taxon>Bacteria</taxon>
        <taxon>Pseudomonadati</taxon>
        <taxon>Pseudomonadota</taxon>
        <taxon>Gammaproteobacteria</taxon>
        <taxon>Pasteurellales</taxon>
        <taxon>Pasteurellaceae</taxon>
        <taxon>Pasteurella</taxon>
    </lineage>
</organism>
<evidence type="ECO:0000256" key="4">
    <source>
        <dbReference type="SAM" id="Coils"/>
    </source>
</evidence>
<evidence type="ECO:0000313" key="7">
    <source>
        <dbReference type="Proteomes" id="UP000192408"/>
    </source>
</evidence>
<evidence type="ECO:0000259" key="5">
    <source>
        <dbReference type="Pfam" id="PF01420"/>
    </source>
</evidence>
<gene>
    <name evidence="6" type="ORF">SAMN05660772_00535</name>
</gene>
<dbReference type="Gene3D" id="3.90.220.20">
    <property type="entry name" value="DNA methylase specificity domains"/>
    <property type="match status" value="2"/>
</dbReference>
<keyword evidence="3" id="KW-0238">DNA-binding</keyword>
<dbReference type="InterPro" id="IPR044946">
    <property type="entry name" value="Restrct_endonuc_typeI_TRD_sf"/>
</dbReference>
<dbReference type="PANTHER" id="PTHR30408:SF12">
    <property type="entry name" value="TYPE I RESTRICTION ENZYME MJAVIII SPECIFICITY SUBUNIT"/>
    <property type="match status" value="1"/>
</dbReference>
<dbReference type="Gene3D" id="1.10.287.1120">
    <property type="entry name" value="Bipartite methylase S protein"/>
    <property type="match status" value="1"/>
</dbReference>